<sequence>MLWISACILLLAWVNPAAGGLDSFNLPGIVINNFVLPGGVVFLLYGLMHEQTWLRRLLETRLFMLLGKSSYAFYLTHMGIFSVFLHTYVTQNIALNFLLLNGLSILLYRFVEDPLHKLISARPNPQPSLPVAAAVALRSKDKAPAQAEAL</sequence>
<gene>
    <name evidence="2" type="ORF">LGH70_10260</name>
</gene>
<keyword evidence="3" id="KW-1185">Reference proteome</keyword>
<evidence type="ECO:0008006" key="4">
    <source>
        <dbReference type="Google" id="ProtNLM"/>
    </source>
</evidence>
<keyword evidence="1" id="KW-0472">Membrane</keyword>
<comment type="caution">
    <text evidence="2">The sequence shown here is derived from an EMBL/GenBank/DDBJ whole genome shotgun (WGS) entry which is preliminary data.</text>
</comment>
<dbReference type="RefSeq" id="WP_226185142.1">
    <property type="nucleotide sequence ID" value="NZ_JAJADQ010000004.1"/>
</dbReference>
<dbReference type="EMBL" id="JAJADQ010000004">
    <property type="protein sequence ID" value="MCB2377965.1"/>
    <property type="molecule type" value="Genomic_DNA"/>
</dbReference>
<protein>
    <recommendedName>
        <fullName evidence="4">Acyltransferase 3 domain-containing protein</fullName>
    </recommendedName>
</protein>
<accession>A0ABS8AC25</accession>
<evidence type="ECO:0000313" key="2">
    <source>
        <dbReference type="EMBL" id="MCB2377965.1"/>
    </source>
</evidence>
<proteinExistence type="predicted"/>
<evidence type="ECO:0000256" key="1">
    <source>
        <dbReference type="SAM" id="Phobius"/>
    </source>
</evidence>
<feature type="transmembrane region" description="Helical" evidence="1">
    <location>
        <begin position="29"/>
        <end position="48"/>
    </location>
</feature>
<name>A0ABS8AC25_9BACT</name>
<reference evidence="2" key="1">
    <citation type="submission" date="2021-10" db="EMBL/GenBank/DDBJ databases">
        <authorList>
            <person name="Dean J.D."/>
            <person name="Kim M.K."/>
            <person name="Newey C.N."/>
            <person name="Stoker T.S."/>
            <person name="Thompson D.W."/>
            <person name="Grose J.H."/>
        </authorList>
    </citation>
    <scope>NUCLEOTIDE SEQUENCE</scope>
    <source>
        <strain evidence="2">BT635</strain>
    </source>
</reference>
<organism evidence="2 3">
    <name type="scientific">Hymenobacter nitidus</name>
    <dbReference type="NCBI Taxonomy" id="2880929"/>
    <lineage>
        <taxon>Bacteria</taxon>
        <taxon>Pseudomonadati</taxon>
        <taxon>Bacteroidota</taxon>
        <taxon>Cytophagia</taxon>
        <taxon>Cytophagales</taxon>
        <taxon>Hymenobacteraceae</taxon>
        <taxon>Hymenobacter</taxon>
    </lineage>
</organism>
<keyword evidence="1" id="KW-0812">Transmembrane</keyword>
<evidence type="ECO:0000313" key="3">
    <source>
        <dbReference type="Proteomes" id="UP001165297"/>
    </source>
</evidence>
<keyword evidence="1" id="KW-1133">Transmembrane helix</keyword>
<feature type="transmembrane region" description="Helical" evidence="1">
    <location>
        <begin position="69"/>
        <end position="87"/>
    </location>
</feature>
<dbReference type="Proteomes" id="UP001165297">
    <property type="component" value="Unassembled WGS sequence"/>
</dbReference>